<evidence type="ECO:0000256" key="10">
    <source>
        <dbReference type="ARBA" id="ARBA00022840"/>
    </source>
</evidence>
<keyword evidence="13" id="KW-1015">Disulfide bond</keyword>
<evidence type="ECO:0000256" key="20">
    <source>
        <dbReference type="SAM" id="SignalP"/>
    </source>
</evidence>
<dbReference type="EMBL" id="JAUJYN010000003">
    <property type="protein sequence ID" value="KAK1276101.1"/>
    <property type="molecule type" value="Genomic_DNA"/>
</dbReference>
<evidence type="ECO:0000256" key="8">
    <source>
        <dbReference type="ARBA" id="ARBA00022741"/>
    </source>
</evidence>
<feature type="signal peptide" evidence="20">
    <location>
        <begin position="1"/>
        <end position="25"/>
    </location>
</feature>
<evidence type="ECO:0000259" key="22">
    <source>
        <dbReference type="PROSITE" id="PS50927"/>
    </source>
</evidence>
<dbReference type="GO" id="GO:0005524">
    <property type="term" value="F:ATP binding"/>
    <property type="evidence" value="ECO:0007669"/>
    <property type="project" value="UniProtKB-UniRule"/>
</dbReference>
<keyword evidence="14" id="KW-0675">Receptor</keyword>
<feature type="chain" id="PRO_5043440499" description="non-specific serine/threonine protein kinase" evidence="20">
    <location>
        <begin position="26"/>
        <end position="585"/>
    </location>
</feature>
<evidence type="ECO:0000256" key="14">
    <source>
        <dbReference type="ARBA" id="ARBA00023170"/>
    </source>
</evidence>
<keyword evidence="5" id="KW-0808">Transferase</keyword>
<evidence type="ECO:0000256" key="16">
    <source>
        <dbReference type="ARBA" id="ARBA00047899"/>
    </source>
</evidence>
<dbReference type="GO" id="GO:0048544">
    <property type="term" value="P:recognition of pollen"/>
    <property type="evidence" value="ECO:0007669"/>
    <property type="project" value="InterPro"/>
</dbReference>
<evidence type="ECO:0000256" key="12">
    <source>
        <dbReference type="ARBA" id="ARBA00023136"/>
    </source>
</evidence>
<dbReference type="PROSITE" id="PS50927">
    <property type="entry name" value="BULB_LECTIN"/>
    <property type="match status" value="1"/>
</dbReference>
<dbReference type="InterPro" id="IPR036426">
    <property type="entry name" value="Bulb-type_lectin_dom_sf"/>
</dbReference>
<evidence type="ECO:0000256" key="17">
    <source>
        <dbReference type="ARBA" id="ARBA00048679"/>
    </source>
</evidence>
<evidence type="ECO:0000313" key="23">
    <source>
        <dbReference type="EMBL" id="KAK1276101.1"/>
    </source>
</evidence>
<evidence type="ECO:0000256" key="9">
    <source>
        <dbReference type="ARBA" id="ARBA00022777"/>
    </source>
</evidence>
<keyword evidence="7 20" id="KW-0732">Signal</keyword>
<protein>
    <recommendedName>
        <fullName evidence="2">non-specific serine/threonine protein kinase</fullName>
        <ecNumber evidence="2">2.7.11.1</ecNumber>
    </recommendedName>
</protein>
<keyword evidence="8 18" id="KW-0547">Nucleotide-binding</keyword>
<feature type="binding site" evidence="18">
    <location>
        <position position="532"/>
    </location>
    <ligand>
        <name>ATP</name>
        <dbReference type="ChEBI" id="CHEBI:30616"/>
    </ligand>
</feature>
<dbReference type="PROSITE" id="PS50011">
    <property type="entry name" value="PROTEIN_KINASE_DOM"/>
    <property type="match status" value="1"/>
</dbReference>
<evidence type="ECO:0000256" key="3">
    <source>
        <dbReference type="ARBA" id="ARBA00022527"/>
    </source>
</evidence>
<name>A0AAV9BHG8_ACOGR</name>
<evidence type="ECO:0000256" key="18">
    <source>
        <dbReference type="PROSITE-ProRule" id="PRU10141"/>
    </source>
</evidence>
<dbReference type="Pfam" id="PF01453">
    <property type="entry name" value="B_lectin"/>
    <property type="match status" value="1"/>
</dbReference>
<evidence type="ECO:0000313" key="24">
    <source>
        <dbReference type="Proteomes" id="UP001179952"/>
    </source>
</evidence>
<dbReference type="GO" id="GO:0051707">
    <property type="term" value="P:response to other organism"/>
    <property type="evidence" value="ECO:0007669"/>
    <property type="project" value="UniProtKB-ARBA"/>
</dbReference>
<dbReference type="AlphaFoldDB" id="A0AAV9BHG8"/>
<comment type="catalytic activity">
    <reaction evidence="17">
        <text>L-seryl-[protein] + ATP = O-phospho-L-seryl-[protein] + ADP + H(+)</text>
        <dbReference type="Rhea" id="RHEA:17989"/>
        <dbReference type="Rhea" id="RHEA-COMP:9863"/>
        <dbReference type="Rhea" id="RHEA-COMP:11604"/>
        <dbReference type="ChEBI" id="CHEBI:15378"/>
        <dbReference type="ChEBI" id="CHEBI:29999"/>
        <dbReference type="ChEBI" id="CHEBI:30616"/>
        <dbReference type="ChEBI" id="CHEBI:83421"/>
        <dbReference type="ChEBI" id="CHEBI:456216"/>
        <dbReference type="EC" id="2.7.11.1"/>
    </reaction>
</comment>
<comment type="catalytic activity">
    <reaction evidence="16">
        <text>L-threonyl-[protein] + ATP = O-phospho-L-threonyl-[protein] + ADP + H(+)</text>
        <dbReference type="Rhea" id="RHEA:46608"/>
        <dbReference type="Rhea" id="RHEA-COMP:11060"/>
        <dbReference type="Rhea" id="RHEA-COMP:11605"/>
        <dbReference type="ChEBI" id="CHEBI:15378"/>
        <dbReference type="ChEBI" id="CHEBI:30013"/>
        <dbReference type="ChEBI" id="CHEBI:30616"/>
        <dbReference type="ChEBI" id="CHEBI:61977"/>
        <dbReference type="ChEBI" id="CHEBI:456216"/>
        <dbReference type="EC" id="2.7.11.1"/>
    </reaction>
</comment>
<reference evidence="23" key="2">
    <citation type="submission" date="2023-06" db="EMBL/GenBank/DDBJ databases">
        <authorList>
            <person name="Ma L."/>
            <person name="Liu K.-W."/>
            <person name="Li Z."/>
            <person name="Hsiao Y.-Y."/>
            <person name="Qi Y."/>
            <person name="Fu T."/>
            <person name="Tang G."/>
            <person name="Zhang D."/>
            <person name="Sun W.-H."/>
            <person name="Liu D.-K."/>
            <person name="Li Y."/>
            <person name="Chen G.-Z."/>
            <person name="Liu X.-D."/>
            <person name="Liao X.-Y."/>
            <person name="Jiang Y.-T."/>
            <person name="Yu X."/>
            <person name="Hao Y."/>
            <person name="Huang J."/>
            <person name="Zhao X.-W."/>
            <person name="Ke S."/>
            <person name="Chen Y.-Y."/>
            <person name="Wu W.-L."/>
            <person name="Hsu J.-L."/>
            <person name="Lin Y.-F."/>
            <person name="Huang M.-D."/>
            <person name="Li C.-Y."/>
            <person name="Huang L."/>
            <person name="Wang Z.-W."/>
            <person name="Zhao X."/>
            <person name="Zhong W.-Y."/>
            <person name="Peng D.-H."/>
            <person name="Ahmad S."/>
            <person name="Lan S."/>
            <person name="Zhang J.-S."/>
            <person name="Tsai W.-C."/>
            <person name="Van De Peer Y."/>
            <person name="Liu Z.-J."/>
        </authorList>
    </citation>
    <scope>NUCLEOTIDE SEQUENCE</scope>
    <source>
        <strain evidence="23">SCP</strain>
        <tissue evidence="23">Leaves</tissue>
    </source>
</reference>
<keyword evidence="15" id="KW-0325">Glycoprotein</keyword>
<dbReference type="InterPro" id="IPR000719">
    <property type="entry name" value="Prot_kinase_dom"/>
</dbReference>
<dbReference type="Gene3D" id="2.90.10.10">
    <property type="entry name" value="Bulb-type lectin domain"/>
    <property type="match status" value="1"/>
</dbReference>
<dbReference type="Pfam" id="PF07714">
    <property type="entry name" value="PK_Tyr_Ser-Thr"/>
    <property type="match status" value="1"/>
</dbReference>
<comment type="caution">
    <text evidence="23">The sequence shown here is derived from an EMBL/GenBank/DDBJ whole genome shotgun (WGS) entry which is preliminary data.</text>
</comment>
<keyword evidence="24" id="KW-1185">Reference proteome</keyword>
<evidence type="ECO:0000256" key="13">
    <source>
        <dbReference type="ARBA" id="ARBA00023157"/>
    </source>
</evidence>
<keyword evidence="10 18" id="KW-0067">ATP-binding</keyword>
<reference evidence="23" key="1">
    <citation type="journal article" date="2023" name="Nat. Commun.">
        <title>Diploid and tetraploid genomes of Acorus and the evolution of monocots.</title>
        <authorList>
            <person name="Ma L."/>
            <person name="Liu K.W."/>
            <person name="Li Z."/>
            <person name="Hsiao Y.Y."/>
            <person name="Qi Y."/>
            <person name="Fu T."/>
            <person name="Tang G.D."/>
            <person name="Zhang D."/>
            <person name="Sun W.H."/>
            <person name="Liu D.K."/>
            <person name="Li Y."/>
            <person name="Chen G.Z."/>
            <person name="Liu X.D."/>
            <person name="Liao X.Y."/>
            <person name="Jiang Y.T."/>
            <person name="Yu X."/>
            <person name="Hao Y."/>
            <person name="Huang J."/>
            <person name="Zhao X.W."/>
            <person name="Ke S."/>
            <person name="Chen Y.Y."/>
            <person name="Wu W.L."/>
            <person name="Hsu J.L."/>
            <person name="Lin Y.F."/>
            <person name="Huang M.D."/>
            <person name="Li C.Y."/>
            <person name="Huang L."/>
            <person name="Wang Z.W."/>
            <person name="Zhao X."/>
            <person name="Zhong W.Y."/>
            <person name="Peng D.H."/>
            <person name="Ahmad S."/>
            <person name="Lan S."/>
            <person name="Zhang J.S."/>
            <person name="Tsai W.C."/>
            <person name="Van de Peer Y."/>
            <person name="Liu Z.J."/>
        </authorList>
    </citation>
    <scope>NUCLEOTIDE SEQUENCE</scope>
    <source>
        <strain evidence="23">SCP</strain>
    </source>
</reference>
<dbReference type="Gene3D" id="3.30.200.20">
    <property type="entry name" value="Phosphorylase Kinase, domain 1"/>
    <property type="match status" value="1"/>
</dbReference>
<dbReference type="InterPro" id="IPR000858">
    <property type="entry name" value="S_locus_glycoprot_dom"/>
</dbReference>
<keyword evidence="11 19" id="KW-1133">Transmembrane helix</keyword>
<evidence type="ECO:0000256" key="6">
    <source>
        <dbReference type="ARBA" id="ARBA00022692"/>
    </source>
</evidence>
<dbReference type="CDD" id="cd00028">
    <property type="entry name" value="B_lectin"/>
    <property type="match status" value="1"/>
</dbReference>
<evidence type="ECO:0000256" key="2">
    <source>
        <dbReference type="ARBA" id="ARBA00012513"/>
    </source>
</evidence>
<dbReference type="InterPro" id="IPR001480">
    <property type="entry name" value="Bulb-type_lectin_dom"/>
</dbReference>
<dbReference type="InterPro" id="IPR011009">
    <property type="entry name" value="Kinase-like_dom_sf"/>
</dbReference>
<dbReference type="GO" id="GO:0004674">
    <property type="term" value="F:protein serine/threonine kinase activity"/>
    <property type="evidence" value="ECO:0007669"/>
    <property type="project" value="UniProtKB-KW"/>
</dbReference>
<evidence type="ECO:0000256" key="1">
    <source>
        <dbReference type="ARBA" id="ARBA00004479"/>
    </source>
</evidence>
<accession>A0AAV9BHG8</accession>
<evidence type="ECO:0000256" key="5">
    <source>
        <dbReference type="ARBA" id="ARBA00022679"/>
    </source>
</evidence>
<keyword evidence="6 19" id="KW-0812">Transmembrane</keyword>
<keyword evidence="12 19" id="KW-0472">Membrane</keyword>
<gene>
    <name evidence="23" type="ORF">QJS04_geneDACA011162</name>
</gene>
<dbReference type="PANTHER" id="PTHR47974">
    <property type="entry name" value="OS07G0415500 PROTEIN"/>
    <property type="match status" value="1"/>
</dbReference>
<keyword evidence="4" id="KW-0245">EGF-like domain</keyword>
<dbReference type="FunFam" id="3.30.200.20:FF:000059">
    <property type="entry name" value="S-receptor-like serine/threonine-protein kinase"/>
    <property type="match status" value="1"/>
</dbReference>
<dbReference type="PANTHER" id="PTHR47974:SF29">
    <property type="entry name" value="RECEPTOR-LIKE SERINE_THREONINE-PROTEIN KINASE"/>
    <property type="match status" value="1"/>
</dbReference>
<sequence>MASICYCCCCFFLQLLLVQLIGCIGGRIPLGSRLTANERQMWVSDNGTFGFGFTSTGSPDELQLSIWYFNLPGDPTIVWSAKRDSPVGMDAYVELETTGSLTLIDPSTATIVWASNTTGRGVRSAEMSDSGNFILYNSSNDSVWESFSHPSDTLLPGQPLTVNLELTSFANPRANRSDHNGSYSLKMLQQPSSLSLSLSYISPNTSLNYSYWSGPQISNATGDVVAVLDDSGSFGVSYGSSPSGTVYVHKNDCDVSGCTKKETGVILRRLVIGEDGNLRLYRWDVNGSRLDWETDWSAVSNPCSIAGVCGDGICSLENNKTNVSCTPLTGSSPPAENYCTHFEMEAMPQTKYYFSESLVIANYSNVSVGAECEQRCVEDCECVASVFGLDEEEETYCWKLRDALFGGLQDPSSTLFVKVSKSSKSGPTSGGRSVASKGGGAKSVVVVVPLVVCLSMVVALLGLLLWHSTGRLRWHRRVVSRRSLSVPGAPLNFSYRDLQIATLNFSQMLGTGGFGSVYKGSFADGTSVAVKKLERLLPHGEKEFVTEVATIGSMHHMNLVRLCGFCSEGSQRQENKHVLIVCLSA</sequence>
<evidence type="ECO:0000256" key="11">
    <source>
        <dbReference type="ARBA" id="ARBA00022989"/>
    </source>
</evidence>
<evidence type="ECO:0000256" key="7">
    <source>
        <dbReference type="ARBA" id="ARBA00022729"/>
    </source>
</evidence>
<feature type="domain" description="Protein kinase" evidence="21">
    <location>
        <begin position="503"/>
        <end position="585"/>
    </location>
</feature>
<dbReference type="SMART" id="SM00108">
    <property type="entry name" value="B_lectin"/>
    <property type="match status" value="1"/>
</dbReference>
<dbReference type="GO" id="GO:0016020">
    <property type="term" value="C:membrane"/>
    <property type="evidence" value="ECO:0007669"/>
    <property type="project" value="UniProtKB-SubCell"/>
</dbReference>
<dbReference type="Proteomes" id="UP001179952">
    <property type="component" value="Unassembled WGS sequence"/>
</dbReference>
<evidence type="ECO:0000259" key="21">
    <source>
        <dbReference type="PROSITE" id="PS50011"/>
    </source>
</evidence>
<feature type="transmembrane region" description="Helical" evidence="19">
    <location>
        <begin position="444"/>
        <end position="466"/>
    </location>
</feature>
<dbReference type="InterPro" id="IPR001245">
    <property type="entry name" value="Ser-Thr/Tyr_kinase_cat_dom"/>
</dbReference>
<evidence type="ECO:0000256" key="15">
    <source>
        <dbReference type="ARBA" id="ARBA00023180"/>
    </source>
</evidence>
<dbReference type="PROSITE" id="PS00107">
    <property type="entry name" value="PROTEIN_KINASE_ATP"/>
    <property type="match status" value="1"/>
</dbReference>
<dbReference type="EC" id="2.7.11.1" evidence="2"/>
<comment type="subcellular location">
    <subcellularLocation>
        <location evidence="1">Membrane</location>
        <topology evidence="1">Single-pass type I membrane protein</topology>
    </subcellularLocation>
</comment>
<evidence type="ECO:0000256" key="4">
    <source>
        <dbReference type="ARBA" id="ARBA00022536"/>
    </source>
</evidence>
<keyword evidence="3" id="KW-0723">Serine/threonine-protein kinase</keyword>
<organism evidence="23 24">
    <name type="scientific">Acorus gramineus</name>
    <name type="common">Dwarf sweet flag</name>
    <dbReference type="NCBI Taxonomy" id="55184"/>
    <lineage>
        <taxon>Eukaryota</taxon>
        <taxon>Viridiplantae</taxon>
        <taxon>Streptophyta</taxon>
        <taxon>Embryophyta</taxon>
        <taxon>Tracheophyta</taxon>
        <taxon>Spermatophyta</taxon>
        <taxon>Magnoliopsida</taxon>
        <taxon>Liliopsida</taxon>
        <taxon>Acoraceae</taxon>
        <taxon>Acorus</taxon>
    </lineage>
</organism>
<feature type="domain" description="Bulb-type lectin" evidence="22">
    <location>
        <begin position="27"/>
        <end position="148"/>
    </location>
</feature>
<keyword evidence="9 23" id="KW-0418">Kinase</keyword>
<dbReference type="InterPro" id="IPR017441">
    <property type="entry name" value="Protein_kinase_ATP_BS"/>
</dbReference>
<dbReference type="SUPFAM" id="SSF51110">
    <property type="entry name" value="alpha-D-mannose-specific plant lectins"/>
    <property type="match status" value="1"/>
</dbReference>
<proteinExistence type="predicted"/>
<evidence type="ECO:0000256" key="19">
    <source>
        <dbReference type="SAM" id="Phobius"/>
    </source>
</evidence>
<dbReference type="SUPFAM" id="SSF56112">
    <property type="entry name" value="Protein kinase-like (PK-like)"/>
    <property type="match status" value="1"/>
</dbReference>
<dbReference type="Pfam" id="PF00954">
    <property type="entry name" value="S_locus_glycop"/>
    <property type="match status" value="1"/>
</dbReference>